<keyword evidence="4" id="KW-1185">Reference proteome</keyword>
<dbReference type="EMBL" id="CP058910">
    <property type="protein sequence ID" value="QLH76240.1"/>
    <property type="molecule type" value="Genomic_DNA"/>
</dbReference>
<dbReference type="AlphaFoldDB" id="A0A7D5P757"/>
<dbReference type="KEGG" id="hrr:HZS55_02485"/>
<dbReference type="SUPFAM" id="SSF51735">
    <property type="entry name" value="NAD(P)-binding Rossmann-fold domains"/>
    <property type="match status" value="1"/>
</dbReference>
<dbReference type="InterPro" id="IPR036291">
    <property type="entry name" value="NAD(P)-bd_dom_sf"/>
</dbReference>
<reference evidence="3 4" key="1">
    <citation type="submission" date="2020-07" db="EMBL/GenBank/DDBJ databases">
        <title>Halosimplex pelagicum sp. nov. and Halosimplex rubrum sp. nov., isolated from salted brown alga Laminaria, and emended description of the genus Halosimplex.</title>
        <authorList>
            <person name="Cui H."/>
        </authorList>
    </citation>
    <scope>NUCLEOTIDE SEQUENCE [LARGE SCALE GENOMIC DNA]</scope>
    <source>
        <strain evidence="3 4">R27</strain>
    </source>
</reference>
<dbReference type="PANTHER" id="PTHR43157">
    <property type="entry name" value="PHOSPHATIDYLINOSITOL-GLYCAN BIOSYNTHESIS CLASS F PROTEIN-RELATED"/>
    <property type="match status" value="1"/>
</dbReference>
<name>A0A7D5P757_9EURY</name>
<evidence type="ECO:0000313" key="3">
    <source>
        <dbReference type="EMBL" id="QLH76240.1"/>
    </source>
</evidence>
<evidence type="ECO:0000313" key="4">
    <source>
        <dbReference type="Proteomes" id="UP000509667"/>
    </source>
</evidence>
<dbReference type="PRINTS" id="PR00081">
    <property type="entry name" value="GDHRDH"/>
</dbReference>
<evidence type="ECO:0000256" key="2">
    <source>
        <dbReference type="SAM" id="MobiDB-lite"/>
    </source>
</evidence>
<sequence length="333" mass="34442">MTAAGGSDSVLGEGHVALVTGSTSGIGAETARNLAATGATVVVHGRDRAAGEELVADLPGDGHAFYAADYADFDEVRALADAVLADFDRLDCLVNNAGTWQGDRHLVDVPGIDDGVESTFAVNHLATFLLTNALVDRLAATGERRAQERSDDGERGHDADAADPARVVTVSSDLHRRAELDLDGVRGPDGPSGVGAYGHSKLANVLFTYELARRLPGSVTANCCHPGVSPSTGLSRNGSLVAGLGWKLFGAVGRLTGTVDTAAESAETGTYLAISPAVTDTTGEYFDDCEAVRPAEAAADRDAQRDLWRASVAWLGLDEAEVVGTGGERAPET</sequence>
<protein>
    <submittedName>
        <fullName evidence="3">SDR family NAD(P)-dependent oxidoreductase</fullName>
    </submittedName>
</protein>
<dbReference type="PANTHER" id="PTHR43157:SF31">
    <property type="entry name" value="PHOSPHATIDYLINOSITOL-GLYCAN BIOSYNTHESIS CLASS F PROTEIN"/>
    <property type="match status" value="1"/>
</dbReference>
<evidence type="ECO:0000256" key="1">
    <source>
        <dbReference type="ARBA" id="ARBA00023002"/>
    </source>
</evidence>
<dbReference type="GeneID" id="56076694"/>
<feature type="region of interest" description="Disordered" evidence="2">
    <location>
        <begin position="144"/>
        <end position="163"/>
    </location>
</feature>
<dbReference type="InterPro" id="IPR002347">
    <property type="entry name" value="SDR_fam"/>
</dbReference>
<dbReference type="Pfam" id="PF00106">
    <property type="entry name" value="adh_short"/>
    <property type="match status" value="1"/>
</dbReference>
<keyword evidence="1" id="KW-0560">Oxidoreductase</keyword>
<dbReference type="Gene3D" id="3.40.50.720">
    <property type="entry name" value="NAD(P)-binding Rossmann-like Domain"/>
    <property type="match status" value="1"/>
</dbReference>
<organism evidence="3 4">
    <name type="scientific">Halosimplex rubrum</name>
    <dbReference type="NCBI Taxonomy" id="869889"/>
    <lineage>
        <taxon>Archaea</taxon>
        <taxon>Methanobacteriati</taxon>
        <taxon>Methanobacteriota</taxon>
        <taxon>Stenosarchaea group</taxon>
        <taxon>Halobacteria</taxon>
        <taxon>Halobacteriales</taxon>
        <taxon>Haloarculaceae</taxon>
        <taxon>Halosimplex</taxon>
    </lineage>
</organism>
<feature type="compositionally biased region" description="Basic and acidic residues" evidence="2">
    <location>
        <begin position="144"/>
        <end position="160"/>
    </location>
</feature>
<dbReference type="OrthoDB" id="10454at2157"/>
<gene>
    <name evidence="3" type="ORF">HZS55_02485</name>
</gene>
<dbReference type="Proteomes" id="UP000509667">
    <property type="component" value="Chromosome"/>
</dbReference>
<dbReference type="RefSeq" id="WP_179910182.1">
    <property type="nucleotide sequence ID" value="NZ_CP058910.1"/>
</dbReference>
<proteinExistence type="predicted"/>
<dbReference type="GO" id="GO:0016491">
    <property type="term" value="F:oxidoreductase activity"/>
    <property type="evidence" value="ECO:0007669"/>
    <property type="project" value="UniProtKB-KW"/>
</dbReference>
<accession>A0A7D5P757</accession>